<dbReference type="InterPro" id="IPR012337">
    <property type="entry name" value="RNaseH-like_sf"/>
</dbReference>
<name>A0A7C9FNF8_OPUST</name>
<feature type="domain" description="Integrase catalytic" evidence="1">
    <location>
        <begin position="78"/>
        <end position="203"/>
    </location>
</feature>
<dbReference type="EC" id="2.7.1.23" evidence="2"/>
<protein>
    <submittedName>
        <fullName evidence="2">NAD(+) kinase</fullName>
        <ecNumber evidence="2">2.7.1.23</ecNumber>
    </submittedName>
</protein>
<organism evidence="2">
    <name type="scientific">Opuntia streptacantha</name>
    <name type="common">Prickly pear cactus</name>
    <name type="synonym">Opuntia cardona</name>
    <dbReference type="NCBI Taxonomy" id="393608"/>
    <lineage>
        <taxon>Eukaryota</taxon>
        <taxon>Viridiplantae</taxon>
        <taxon>Streptophyta</taxon>
        <taxon>Embryophyta</taxon>
        <taxon>Tracheophyta</taxon>
        <taxon>Spermatophyta</taxon>
        <taxon>Magnoliopsida</taxon>
        <taxon>eudicotyledons</taxon>
        <taxon>Gunneridae</taxon>
        <taxon>Pentapetalae</taxon>
        <taxon>Caryophyllales</taxon>
        <taxon>Cactineae</taxon>
        <taxon>Cactaceae</taxon>
        <taxon>Opuntioideae</taxon>
        <taxon>Opuntia</taxon>
    </lineage>
</organism>
<dbReference type="GO" id="GO:0003676">
    <property type="term" value="F:nucleic acid binding"/>
    <property type="evidence" value="ECO:0007669"/>
    <property type="project" value="InterPro"/>
</dbReference>
<reference evidence="2" key="1">
    <citation type="journal article" date="2013" name="J. Plant Res.">
        <title>Effect of fungi and light on seed germination of three Opuntia species from semiarid lands of central Mexico.</title>
        <authorList>
            <person name="Delgado-Sanchez P."/>
            <person name="Jimenez-Bremont J.F."/>
            <person name="Guerrero-Gonzalez Mde L."/>
            <person name="Flores J."/>
        </authorList>
    </citation>
    <scope>NUCLEOTIDE SEQUENCE</scope>
    <source>
        <tissue evidence="2">Cladode</tissue>
    </source>
</reference>
<keyword evidence="2" id="KW-0418">Kinase</keyword>
<dbReference type="Pfam" id="PF00665">
    <property type="entry name" value="rve"/>
    <property type="match status" value="1"/>
</dbReference>
<dbReference type="GO" id="GO:0003951">
    <property type="term" value="F:NAD+ kinase activity"/>
    <property type="evidence" value="ECO:0007669"/>
    <property type="project" value="UniProtKB-EC"/>
</dbReference>
<keyword evidence="2" id="KW-0808">Transferase</keyword>
<dbReference type="InterPro" id="IPR001584">
    <property type="entry name" value="Integrase_cat-core"/>
</dbReference>
<dbReference type="PANTHER" id="PTHR42648:SF31">
    <property type="entry name" value="RNA-DIRECTED DNA POLYMERASE"/>
    <property type="match status" value="1"/>
</dbReference>
<dbReference type="SUPFAM" id="SSF53098">
    <property type="entry name" value="Ribonuclease H-like"/>
    <property type="match status" value="1"/>
</dbReference>
<dbReference type="AlphaFoldDB" id="A0A7C9FNF8"/>
<proteinExistence type="predicted"/>
<dbReference type="PROSITE" id="PS50994">
    <property type="entry name" value="INTEGRASE"/>
    <property type="match status" value="1"/>
</dbReference>
<accession>A0A7C9FNF8</accession>
<dbReference type="InterPro" id="IPR036397">
    <property type="entry name" value="RNaseH_sf"/>
</dbReference>
<evidence type="ECO:0000313" key="2">
    <source>
        <dbReference type="EMBL" id="MBA4679449.1"/>
    </source>
</evidence>
<dbReference type="InterPro" id="IPR039537">
    <property type="entry name" value="Retrotran_Ty1/copia-like"/>
</dbReference>
<dbReference type="PANTHER" id="PTHR42648">
    <property type="entry name" value="TRANSPOSASE, PUTATIVE-RELATED"/>
    <property type="match status" value="1"/>
</dbReference>
<dbReference type="Gene3D" id="3.30.420.10">
    <property type="entry name" value="Ribonuclease H-like superfamily/Ribonuclease H"/>
    <property type="match status" value="1"/>
</dbReference>
<sequence length="203" mass="23493">MRNGVYVLKSPAGGTSYAALRHKEFSIWCQRLGHPFFGSLFTFSKDYGLLLNKDALGCCDVCHKAKQTRNPFSLSDSRVDKPFSLIPCDLWGQYHTASLGGCHYFLYIVDDFSRAVWVFLLKDKSETYHRLVEFCVMVQNQFHSSVLRVRSDNGFEFTNGPLRHFFRDKGILFETSRVDIPQQNGRVERKNRHLLNVARALRF</sequence>
<dbReference type="EMBL" id="GISG01283411">
    <property type="protein sequence ID" value="MBA4679449.1"/>
    <property type="molecule type" value="Transcribed_RNA"/>
</dbReference>
<reference evidence="2" key="2">
    <citation type="submission" date="2020-07" db="EMBL/GenBank/DDBJ databases">
        <authorList>
            <person name="Vera ALvarez R."/>
            <person name="Arias-Moreno D.M."/>
            <person name="Jimenez-Jacinto V."/>
            <person name="Jimenez-Bremont J.F."/>
            <person name="Swaminathan K."/>
            <person name="Moose S.P."/>
            <person name="Guerrero-Gonzalez M.L."/>
            <person name="Marino-Ramirez L."/>
            <person name="Landsman D."/>
            <person name="Rodriguez-Kessler M."/>
            <person name="Delgado-Sanchez P."/>
        </authorList>
    </citation>
    <scope>NUCLEOTIDE SEQUENCE</scope>
    <source>
        <tissue evidence="2">Cladode</tissue>
    </source>
</reference>
<evidence type="ECO:0000259" key="1">
    <source>
        <dbReference type="PROSITE" id="PS50994"/>
    </source>
</evidence>
<dbReference type="GO" id="GO:0015074">
    <property type="term" value="P:DNA integration"/>
    <property type="evidence" value="ECO:0007669"/>
    <property type="project" value="InterPro"/>
</dbReference>